<feature type="signal peptide" evidence="1">
    <location>
        <begin position="1"/>
        <end position="22"/>
    </location>
</feature>
<evidence type="ECO:0000259" key="2">
    <source>
        <dbReference type="Pfam" id="PF14347"/>
    </source>
</evidence>
<dbReference type="EMBL" id="SHBO01000010">
    <property type="protein sequence ID" value="RZO07651.1"/>
    <property type="molecule type" value="Genomic_DNA"/>
</dbReference>
<sequence length="154" mass="17171">MKQKLFTNILLLAFIFVNPLCYSDQDHDADVMNQSASEKAKVFIVEPIDNQIFTIEQAKKINVVFGSKNILIKPAGELVPNSGHHHLLINVGLLPDLSMPIPASDQFIHFGKGQESTVIDLPKGRHKLQLILGNHVHVPHKPPVMSDPIYVEVK</sequence>
<dbReference type="InterPro" id="IPR025512">
    <property type="entry name" value="DUF4399"/>
</dbReference>
<comment type="caution">
    <text evidence="3">The sequence shown here is derived from an EMBL/GenBank/DDBJ whole genome shotgun (WGS) entry which is preliminary data.</text>
</comment>
<reference evidence="3 4" key="1">
    <citation type="submission" date="2019-02" db="EMBL/GenBank/DDBJ databases">
        <title>Prokaryotic population dynamics and viral predation in marine succession experiment using metagenomics: the confinement effect.</title>
        <authorList>
            <person name="Haro-Moreno J.M."/>
            <person name="Rodriguez-Valera F."/>
            <person name="Lopez-Perez M."/>
        </authorList>
    </citation>
    <scope>NUCLEOTIDE SEQUENCE [LARGE SCALE GENOMIC DNA]</scope>
    <source>
        <strain evidence="3">MED-G169</strain>
    </source>
</reference>
<gene>
    <name evidence="3" type="ORF">EVB02_01420</name>
</gene>
<dbReference type="Proteomes" id="UP000318148">
    <property type="component" value="Unassembled WGS sequence"/>
</dbReference>
<protein>
    <submittedName>
        <fullName evidence="3">DUF4399 domain-containing protein</fullName>
    </submittedName>
</protein>
<name>A0A520LN56_9GAMM</name>
<evidence type="ECO:0000313" key="3">
    <source>
        <dbReference type="EMBL" id="RZO07651.1"/>
    </source>
</evidence>
<dbReference type="Pfam" id="PF14347">
    <property type="entry name" value="DUF4399"/>
    <property type="match status" value="1"/>
</dbReference>
<accession>A0A520LN56</accession>
<evidence type="ECO:0000256" key="1">
    <source>
        <dbReference type="SAM" id="SignalP"/>
    </source>
</evidence>
<proteinExistence type="predicted"/>
<feature type="chain" id="PRO_5022013318" evidence="1">
    <location>
        <begin position="23"/>
        <end position="154"/>
    </location>
</feature>
<feature type="domain" description="DUF4399" evidence="2">
    <location>
        <begin position="63"/>
        <end position="154"/>
    </location>
</feature>
<evidence type="ECO:0000313" key="4">
    <source>
        <dbReference type="Proteomes" id="UP000318148"/>
    </source>
</evidence>
<keyword evidence="1" id="KW-0732">Signal</keyword>
<organism evidence="3 4">
    <name type="scientific">SAR92 clade bacterium</name>
    <dbReference type="NCBI Taxonomy" id="2315479"/>
    <lineage>
        <taxon>Bacteria</taxon>
        <taxon>Pseudomonadati</taxon>
        <taxon>Pseudomonadota</taxon>
        <taxon>Gammaproteobacteria</taxon>
        <taxon>Cellvibrionales</taxon>
        <taxon>Porticoccaceae</taxon>
        <taxon>SAR92 clade</taxon>
    </lineage>
</organism>
<dbReference type="AlphaFoldDB" id="A0A520LN56"/>